<dbReference type="PANTHER" id="PTHR10948">
    <property type="entry name" value="TRANSPOSASE"/>
    <property type="match status" value="1"/>
</dbReference>
<accession>A0ABS6L9H3</accession>
<dbReference type="PANTHER" id="PTHR10948:SF23">
    <property type="entry name" value="TRANSPOSASE INSI FOR INSERTION SEQUENCE ELEMENT IS30A-RELATED"/>
    <property type="match status" value="1"/>
</dbReference>
<evidence type="ECO:0000259" key="4">
    <source>
        <dbReference type="PROSITE" id="PS50994"/>
    </source>
</evidence>
<gene>
    <name evidence="5" type="ORF">J1784_00760</name>
</gene>
<keyword evidence="3" id="KW-0233">DNA recombination</keyword>
<dbReference type="InterPro" id="IPR053392">
    <property type="entry name" value="Transposase_IS30-like"/>
</dbReference>
<dbReference type="NCBIfam" id="NF033563">
    <property type="entry name" value="transpos_IS30"/>
    <property type="match status" value="1"/>
</dbReference>
<evidence type="ECO:0000313" key="6">
    <source>
        <dbReference type="Proteomes" id="UP000739284"/>
    </source>
</evidence>
<protein>
    <submittedName>
        <fullName evidence="5">IS30 family transposase</fullName>
    </submittedName>
</protein>
<dbReference type="Pfam" id="PF00665">
    <property type="entry name" value="rve"/>
    <property type="match status" value="1"/>
</dbReference>
<dbReference type="Pfam" id="PF13936">
    <property type="entry name" value="HTH_38"/>
    <property type="match status" value="1"/>
</dbReference>
<organism evidence="5 6">
    <name type="scientific">Rahnella ecdela</name>
    <dbReference type="NCBI Taxonomy" id="2816250"/>
    <lineage>
        <taxon>Bacteria</taxon>
        <taxon>Pseudomonadati</taxon>
        <taxon>Pseudomonadota</taxon>
        <taxon>Gammaproteobacteria</taxon>
        <taxon>Enterobacterales</taxon>
        <taxon>Yersiniaceae</taxon>
        <taxon>Rahnella</taxon>
    </lineage>
</organism>
<evidence type="ECO:0000256" key="3">
    <source>
        <dbReference type="ARBA" id="ARBA00023172"/>
    </source>
</evidence>
<proteinExistence type="predicted"/>
<dbReference type="EMBL" id="JAFMOY010000087">
    <property type="protein sequence ID" value="MBU9843584.1"/>
    <property type="molecule type" value="Genomic_DNA"/>
</dbReference>
<feature type="domain" description="Integrase catalytic" evidence="4">
    <location>
        <begin position="225"/>
        <end position="379"/>
    </location>
</feature>
<sequence>MKRTFTAVEKEFVFDSWKNGIGFSDIAKTLDSKPGTIFTILRDSGGMKPNVRKRASSHLTLSEREEIRVGLSAKKSIRAIAHSLNRSPSTISREIQRNRGRRYYKAVDANNRANRMAKRPKPCLLEKNLALRDLVLEKLELKWSPEQISGWLKNTVYRRKSMQISAETIYKTLYFRTRNALHHLLVKHLRRSHSLRHGKRHSRKGERGTINIVNGISIHERSRHIDNRRSVGHWEGDLVSGTKNTHIATLVDRKSRYTILLKLKGKDATSVNQALIEKFKEMPFKLGQSLTWDRGMELAKHADFTAETGTLVYFCDPQSPWQRGTNENTNGLIRQYFPKKTCLAQHSQEDLDHVAEQLNNRPRKTLKFKTPKQVFEKGVALTS</sequence>
<comment type="caution">
    <text evidence="5">The sequence shown here is derived from an EMBL/GenBank/DDBJ whole genome shotgun (WGS) entry which is preliminary data.</text>
</comment>
<dbReference type="Proteomes" id="UP000739284">
    <property type="component" value="Unassembled WGS sequence"/>
</dbReference>
<dbReference type="InterPro" id="IPR001598">
    <property type="entry name" value="Transposase_IS30_CS"/>
</dbReference>
<dbReference type="RefSeq" id="WP_217147643.1">
    <property type="nucleotide sequence ID" value="NZ_JAFMOY010000087.1"/>
</dbReference>
<dbReference type="PROSITE" id="PS01043">
    <property type="entry name" value="TRANSPOSASE_IS30"/>
    <property type="match status" value="1"/>
</dbReference>
<dbReference type="InterPro" id="IPR025246">
    <property type="entry name" value="IS30-like_HTH"/>
</dbReference>
<keyword evidence="6" id="KW-1185">Reference proteome</keyword>
<dbReference type="InterPro" id="IPR051917">
    <property type="entry name" value="Transposase-Integrase"/>
</dbReference>
<evidence type="ECO:0000313" key="5">
    <source>
        <dbReference type="EMBL" id="MBU9843584.1"/>
    </source>
</evidence>
<keyword evidence="1" id="KW-0815">Transposition</keyword>
<dbReference type="PROSITE" id="PS50994">
    <property type="entry name" value="INTEGRASE"/>
    <property type="match status" value="1"/>
</dbReference>
<reference evidence="5 6" key="1">
    <citation type="submission" date="2021-03" db="EMBL/GenBank/DDBJ databases">
        <title>Five novel Rahnella species.</title>
        <authorList>
            <person name="Brady C."/>
            <person name="Asselin J."/>
            <person name="Beer S."/>
            <person name="Bruberg M.B."/>
            <person name="Crampton B."/>
            <person name="Venter S."/>
            <person name="Arnold D."/>
            <person name="Denman S."/>
        </authorList>
    </citation>
    <scope>NUCLEOTIDE SEQUENCE [LARGE SCALE GENOMIC DNA]</scope>
    <source>
        <strain evidence="5 6">FRB 231</strain>
    </source>
</reference>
<keyword evidence="2" id="KW-0238">DNA-binding</keyword>
<evidence type="ECO:0000256" key="2">
    <source>
        <dbReference type="ARBA" id="ARBA00023125"/>
    </source>
</evidence>
<name>A0ABS6L9H3_9GAMM</name>
<evidence type="ECO:0000256" key="1">
    <source>
        <dbReference type="ARBA" id="ARBA00022578"/>
    </source>
</evidence>
<dbReference type="InterPro" id="IPR001584">
    <property type="entry name" value="Integrase_cat-core"/>
</dbReference>